<keyword evidence="3" id="KW-1185">Reference proteome</keyword>
<evidence type="ECO:0000313" key="2">
    <source>
        <dbReference type="EMBL" id="TQD94407.1"/>
    </source>
</evidence>
<comment type="caution">
    <text evidence="2">The sequence shown here is derived from an EMBL/GenBank/DDBJ whole genome shotgun (WGS) entry which is preliminary data.</text>
</comment>
<feature type="region of interest" description="Disordered" evidence="1">
    <location>
        <begin position="142"/>
        <end position="184"/>
    </location>
</feature>
<dbReference type="Proteomes" id="UP000315295">
    <property type="component" value="Unassembled WGS sequence"/>
</dbReference>
<feature type="compositionally biased region" description="Polar residues" evidence="1">
    <location>
        <begin position="60"/>
        <end position="79"/>
    </location>
</feature>
<proteinExistence type="predicted"/>
<protein>
    <submittedName>
        <fullName evidence="2">Uncharacterized protein</fullName>
    </submittedName>
</protein>
<sequence>MVHFVEDDNNHKLATTFPWPDVGESMAFKTPVVSQAIVSQVPQVLTSTLVTHSKATSSKAARLTSSKVATTTKPSSRAQSPPKRLDYLQRICSISLSPRSISAFHLASWVSSITPVANPLNSPPSSTFQFPVCFAHYQPDTAHHDEHRGRRGGQRNAQIGADRQSQHVERRAGLRREHGEGVEF</sequence>
<evidence type="ECO:0000313" key="3">
    <source>
        <dbReference type="Proteomes" id="UP000315295"/>
    </source>
</evidence>
<feature type="compositionally biased region" description="Basic and acidic residues" evidence="1">
    <location>
        <begin position="164"/>
        <end position="184"/>
    </location>
</feature>
<dbReference type="AlphaFoldDB" id="A0A540M6N1"/>
<name>A0A540M6N1_MALBA</name>
<evidence type="ECO:0000256" key="1">
    <source>
        <dbReference type="SAM" id="MobiDB-lite"/>
    </source>
</evidence>
<gene>
    <name evidence="2" type="ORF">C1H46_019958</name>
</gene>
<organism evidence="2 3">
    <name type="scientific">Malus baccata</name>
    <name type="common">Siberian crab apple</name>
    <name type="synonym">Pyrus baccata</name>
    <dbReference type="NCBI Taxonomy" id="106549"/>
    <lineage>
        <taxon>Eukaryota</taxon>
        <taxon>Viridiplantae</taxon>
        <taxon>Streptophyta</taxon>
        <taxon>Embryophyta</taxon>
        <taxon>Tracheophyta</taxon>
        <taxon>Spermatophyta</taxon>
        <taxon>Magnoliopsida</taxon>
        <taxon>eudicotyledons</taxon>
        <taxon>Gunneridae</taxon>
        <taxon>Pentapetalae</taxon>
        <taxon>rosids</taxon>
        <taxon>fabids</taxon>
        <taxon>Rosales</taxon>
        <taxon>Rosaceae</taxon>
        <taxon>Amygdaloideae</taxon>
        <taxon>Maleae</taxon>
        <taxon>Malus</taxon>
    </lineage>
</organism>
<reference evidence="2 3" key="1">
    <citation type="journal article" date="2019" name="G3 (Bethesda)">
        <title>Sequencing of a Wild Apple (Malus baccata) Genome Unravels the Differences Between Cultivated and Wild Apple Species Regarding Disease Resistance and Cold Tolerance.</title>
        <authorList>
            <person name="Chen X."/>
        </authorList>
    </citation>
    <scope>NUCLEOTIDE SEQUENCE [LARGE SCALE GENOMIC DNA]</scope>
    <source>
        <strain evidence="3">cv. Shandingzi</strain>
        <tissue evidence="2">Leaves</tissue>
    </source>
</reference>
<feature type="region of interest" description="Disordered" evidence="1">
    <location>
        <begin position="60"/>
        <end position="82"/>
    </location>
</feature>
<dbReference type="EMBL" id="VIEB01000343">
    <property type="protein sequence ID" value="TQD94407.1"/>
    <property type="molecule type" value="Genomic_DNA"/>
</dbReference>
<accession>A0A540M6N1</accession>